<evidence type="ECO:0000259" key="16">
    <source>
        <dbReference type="SMART" id="SM01329"/>
    </source>
</evidence>
<dbReference type="NCBIfam" id="TIGR00169">
    <property type="entry name" value="leuB"/>
    <property type="match status" value="1"/>
</dbReference>
<keyword evidence="11 14" id="KW-0520">NAD</keyword>
<feature type="binding site" evidence="14">
    <location>
        <position position="256"/>
    </location>
    <ligand>
        <name>Mg(2+)</name>
        <dbReference type="ChEBI" id="CHEBI:18420"/>
    </ligand>
</feature>
<comment type="subunit">
    <text evidence="5 14 15">Homodimer.</text>
</comment>
<dbReference type="HAMAP" id="MF_01033">
    <property type="entry name" value="LeuB_type1"/>
    <property type="match status" value="1"/>
</dbReference>
<dbReference type="Gene3D" id="3.40.718.10">
    <property type="entry name" value="Isopropylmalate Dehydrogenase"/>
    <property type="match status" value="1"/>
</dbReference>
<dbReference type="SMART" id="SM01329">
    <property type="entry name" value="Iso_dh"/>
    <property type="match status" value="1"/>
</dbReference>
<evidence type="ECO:0000256" key="3">
    <source>
        <dbReference type="ARBA" id="ARBA00004762"/>
    </source>
</evidence>
<dbReference type="EC" id="1.1.1.85" evidence="14"/>
<feature type="binding site" evidence="14">
    <location>
        <position position="260"/>
    </location>
    <ligand>
        <name>Mg(2+)</name>
        <dbReference type="ChEBI" id="CHEBI:18420"/>
    </ligand>
</feature>
<dbReference type="GO" id="GO:0000287">
    <property type="term" value="F:magnesium ion binding"/>
    <property type="evidence" value="ECO:0007669"/>
    <property type="project" value="InterPro"/>
</dbReference>
<accession>A0A562IBP0</accession>
<feature type="binding site" evidence="14">
    <location>
        <position position="108"/>
    </location>
    <ligand>
        <name>substrate</name>
    </ligand>
</feature>
<dbReference type="GO" id="GO:0051287">
    <property type="term" value="F:NAD binding"/>
    <property type="evidence" value="ECO:0007669"/>
    <property type="project" value="InterPro"/>
</dbReference>
<name>A0A562IBP0_MICOL</name>
<evidence type="ECO:0000256" key="5">
    <source>
        <dbReference type="ARBA" id="ARBA00011738"/>
    </source>
</evidence>
<feature type="binding site" evidence="14">
    <location>
        <position position="98"/>
    </location>
    <ligand>
        <name>substrate</name>
    </ligand>
</feature>
<feature type="binding site" evidence="14">
    <location>
        <begin position="295"/>
        <end position="307"/>
    </location>
    <ligand>
        <name>NAD(+)</name>
        <dbReference type="ChEBI" id="CHEBI:57540"/>
    </ligand>
</feature>
<keyword evidence="7 14" id="KW-0028">Amino-acid biosynthesis</keyword>
<keyword evidence="18" id="KW-1185">Reference proteome</keyword>
<organism evidence="17 18">
    <name type="scientific">Micromonospora olivasterospora</name>
    <dbReference type="NCBI Taxonomy" id="1880"/>
    <lineage>
        <taxon>Bacteria</taxon>
        <taxon>Bacillati</taxon>
        <taxon>Actinomycetota</taxon>
        <taxon>Actinomycetes</taxon>
        <taxon>Micromonosporales</taxon>
        <taxon>Micromonosporaceae</taxon>
        <taxon>Micromonospora</taxon>
    </lineage>
</organism>
<dbReference type="SUPFAM" id="SSF53659">
    <property type="entry name" value="Isocitrate/Isopropylmalate dehydrogenase-like"/>
    <property type="match status" value="1"/>
</dbReference>
<dbReference type="Proteomes" id="UP000319825">
    <property type="component" value="Unassembled WGS sequence"/>
</dbReference>
<comment type="cofactor">
    <cofactor evidence="14 15">
        <name>Mg(2+)</name>
        <dbReference type="ChEBI" id="CHEBI:18420"/>
    </cofactor>
    <cofactor evidence="14 15">
        <name>Mn(2+)</name>
        <dbReference type="ChEBI" id="CHEBI:29035"/>
    </cofactor>
    <text evidence="14 15">Binds 1 Mg(2+) or Mn(2+) ion per subunit.</text>
</comment>
<dbReference type="GO" id="GO:0003862">
    <property type="term" value="F:3-isopropylmalate dehydrogenase activity"/>
    <property type="evidence" value="ECO:0007669"/>
    <property type="project" value="UniProtKB-UniRule"/>
</dbReference>
<evidence type="ECO:0000256" key="9">
    <source>
        <dbReference type="ARBA" id="ARBA00022842"/>
    </source>
</evidence>
<dbReference type="RefSeq" id="WP_145774984.1">
    <property type="nucleotide sequence ID" value="NZ_BAAATQ010000108.1"/>
</dbReference>
<evidence type="ECO:0000256" key="15">
    <source>
        <dbReference type="RuleBase" id="RU004445"/>
    </source>
</evidence>
<evidence type="ECO:0000256" key="10">
    <source>
        <dbReference type="ARBA" id="ARBA00023002"/>
    </source>
</evidence>
<sequence length="373" mass="40792">MGDYSVTVLPGDGVGPEVTEQALEVLLTVADLYRHKLTIHHRLAGLASIAAEGVAISEATMQTCAESDAILFGAIGSLPAHERRNATVKPEQALFRLRKDFQFFANLRPIRPSRSLYSASPLKPSYLEGTDLIFVRELSAGLYYGHLESVPGKPSEIRRTERGEEAIDTLLYTEQEIERVVRAAFDIAVARRRLVTSVDKANVLSSSILWRRIVERVAVDYPAVTYEHILVDACAMYLVRDPSRFDVIVTENLFGDILTDQASMLTGSIGMIPSASLGVRRSQAGTFGLFEPIHGSAPDIEGQDKANPVAAILSAAMLLRHSLGLHEEALAVEAAVEEVIQDGYRTVDIQEEGAKVVGTREMGKRITAALRRP</sequence>
<dbReference type="OrthoDB" id="5289857at2"/>
<evidence type="ECO:0000256" key="2">
    <source>
        <dbReference type="ARBA" id="ARBA00001936"/>
    </source>
</evidence>
<gene>
    <name evidence="14" type="primary">leuB</name>
    <name evidence="17" type="ORF">JD77_03101</name>
</gene>
<keyword evidence="6 14" id="KW-0432">Leucine biosynthesis</keyword>
<evidence type="ECO:0000256" key="7">
    <source>
        <dbReference type="ARBA" id="ARBA00022605"/>
    </source>
</evidence>
<dbReference type="InterPro" id="IPR024084">
    <property type="entry name" value="IsoPropMal-DH-like_dom"/>
</dbReference>
<keyword evidence="13 14" id="KW-0100">Branched-chain amino acid biosynthesis</keyword>
<protein>
    <recommendedName>
        <fullName evidence="14">3-isopropylmalate dehydrogenase</fullName>
        <ecNumber evidence="14">1.1.1.85</ecNumber>
    </recommendedName>
    <alternativeName>
        <fullName evidence="14">3-IPM-DH</fullName>
    </alternativeName>
    <alternativeName>
        <fullName evidence="14">Beta-IPM dehydrogenase</fullName>
        <shortName evidence="14">IMDH</shortName>
    </alternativeName>
</protein>
<proteinExistence type="inferred from homology"/>
<feature type="site" description="Important for catalysis" evidence="14">
    <location>
        <position position="200"/>
    </location>
</feature>
<evidence type="ECO:0000256" key="11">
    <source>
        <dbReference type="ARBA" id="ARBA00023027"/>
    </source>
</evidence>
<dbReference type="EMBL" id="VLKE01000001">
    <property type="protein sequence ID" value="TWH68113.1"/>
    <property type="molecule type" value="Genomic_DNA"/>
</dbReference>
<evidence type="ECO:0000256" key="6">
    <source>
        <dbReference type="ARBA" id="ARBA00022430"/>
    </source>
</evidence>
<evidence type="ECO:0000256" key="14">
    <source>
        <dbReference type="HAMAP-Rule" id="MF_01033"/>
    </source>
</evidence>
<comment type="caution">
    <text evidence="14">Lacks conserved residue(s) required for the propagation of feature annotation.</text>
</comment>
<feature type="binding site" evidence="14">
    <location>
        <position position="136"/>
    </location>
    <ligand>
        <name>substrate</name>
    </ligand>
</feature>
<comment type="similarity">
    <text evidence="4 14">Belongs to the isocitrate and isopropylmalate dehydrogenases family. LeuB type 1 subfamily.</text>
</comment>
<dbReference type="PANTHER" id="PTHR42979">
    <property type="entry name" value="3-ISOPROPYLMALATE DEHYDROGENASE"/>
    <property type="match status" value="1"/>
</dbReference>
<evidence type="ECO:0000256" key="8">
    <source>
        <dbReference type="ARBA" id="ARBA00022723"/>
    </source>
</evidence>
<comment type="pathway">
    <text evidence="3 14 15">Amino-acid biosynthesis; L-leucine biosynthesis; L-leucine from 3-methyl-2-oxobutanoate: step 3/4.</text>
</comment>
<dbReference type="InterPro" id="IPR019818">
    <property type="entry name" value="IsoCit/isopropylmalate_DH_CS"/>
</dbReference>
<evidence type="ECO:0000256" key="13">
    <source>
        <dbReference type="ARBA" id="ARBA00023304"/>
    </source>
</evidence>
<evidence type="ECO:0000313" key="18">
    <source>
        <dbReference type="Proteomes" id="UP000319825"/>
    </source>
</evidence>
<comment type="caution">
    <text evidence="17">The sequence shown here is derived from an EMBL/GenBank/DDBJ whole genome shotgun (WGS) entry which is preliminary data.</text>
</comment>
<comment type="function">
    <text evidence="14 15">Catalyzes the oxidation of 3-carboxy-2-hydroxy-4-methylpentanoate (3-isopropylmalate) to 3-carboxy-4-methyl-2-oxopentanoate. The product decarboxylates to 4-methyl-2 oxopentanoate.</text>
</comment>
<evidence type="ECO:0000313" key="17">
    <source>
        <dbReference type="EMBL" id="TWH68113.1"/>
    </source>
</evidence>
<dbReference type="GO" id="GO:0005829">
    <property type="term" value="C:cytosol"/>
    <property type="evidence" value="ECO:0007669"/>
    <property type="project" value="TreeGrafter"/>
</dbReference>
<feature type="binding site" evidence="14">
    <location>
        <position position="232"/>
    </location>
    <ligand>
        <name>Mg(2+)</name>
        <dbReference type="ChEBI" id="CHEBI:18420"/>
    </ligand>
</feature>
<dbReference type="UniPathway" id="UPA00048">
    <property type="reaction ID" value="UER00072"/>
</dbReference>
<keyword evidence="10 14" id="KW-0560">Oxidoreductase</keyword>
<dbReference type="PROSITE" id="PS00470">
    <property type="entry name" value="IDH_IMDH"/>
    <property type="match status" value="1"/>
</dbReference>
<keyword evidence="8 14" id="KW-0479">Metal-binding</keyword>
<feature type="site" description="Important for catalysis" evidence="14">
    <location>
        <position position="143"/>
    </location>
</feature>
<evidence type="ECO:0000256" key="4">
    <source>
        <dbReference type="ARBA" id="ARBA00008319"/>
    </source>
</evidence>
<comment type="cofactor">
    <cofactor evidence="2">
        <name>Mn(2+)</name>
        <dbReference type="ChEBI" id="CHEBI:29035"/>
    </cofactor>
</comment>
<dbReference type="GO" id="GO:0009098">
    <property type="term" value="P:L-leucine biosynthetic process"/>
    <property type="evidence" value="ECO:0007669"/>
    <property type="project" value="UniProtKB-UniRule"/>
</dbReference>
<keyword evidence="12 14" id="KW-0464">Manganese</keyword>
<dbReference type="PANTHER" id="PTHR42979:SF1">
    <property type="entry name" value="3-ISOPROPYLMALATE DEHYDROGENASE"/>
    <property type="match status" value="1"/>
</dbReference>
<dbReference type="InterPro" id="IPR004429">
    <property type="entry name" value="Isopropylmalate_DH"/>
</dbReference>
<feature type="binding site" evidence="14">
    <location>
        <position position="232"/>
    </location>
    <ligand>
        <name>substrate</name>
    </ligand>
</feature>
<reference evidence="17 18" key="1">
    <citation type="submission" date="2019-07" db="EMBL/GenBank/DDBJ databases">
        <title>R&amp;d 2014.</title>
        <authorList>
            <person name="Klenk H.-P."/>
        </authorList>
    </citation>
    <scope>NUCLEOTIDE SEQUENCE [LARGE SCALE GENOMIC DNA]</scope>
    <source>
        <strain evidence="17 18">DSM 43868</strain>
    </source>
</reference>
<comment type="catalytic activity">
    <reaction evidence="1 14 15">
        <text>(2R,3S)-3-isopropylmalate + NAD(+) = 4-methyl-2-oxopentanoate + CO2 + NADH</text>
        <dbReference type="Rhea" id="RHEA:32271"/>
        <dbReference type="ChEBI" id="CHEBI:16526"/>
        <dbReference type="ChEBI" id="CHEBI:17865"/>
        <dbReference type="ChEBI" id="CHEBI:35121"/>
        <dbReference type="ChEBI" id="CHEBI:57540"/>
        <dbReference type="ChEBI" id="CHEBI:57945"/>
        <dbReference type="EC" id="1.1.1.85"/>
    </reaction>
</comment>
<evidence type="ECO:0000256" key="1">
    <source>
        <dbReference type="ARBA" id="ARBA00000624"/>
    </source>
</evidence>
<dbReference type="AlphaFoldDB" id="A0A562IBP0"/>
<evidence type="ECO:0000256" key="12">
    <source>
        <dbReference type="ARBA" id="ARBA00023211"/>
    </source>
</evidence>
<dbReference type="FunFam" id="3.40.718.10:FF:000006">
    <property type="entry name" value="3-isopropylmalate dehydrogenase"/>
    <property type="match status" value="1"/>
</dbReference>
<comment type="subcellular location">
    <subcellularLocation>
        <location evidence="14">Cytoplasm</location>
    </subcellularLocation>
</comment>
<feature type="domain" description="Isopropylmalate dehydrogenase-like" evidence="16">
    <location>
        <begin position="5"/>
        <end position="366"/>
    </location>
</feature>
<dbReference type="Pfam" id="PF00180">
    <property type="entry name" value="Iso_dh"/>
    <property type="match status" value="1"/>
</dbReference>
<keyword evidence="9 14" id="KW-0460">Magnesium</keyword>
<keyword evidence="14" id="KW-0963">Cytoplasm</keyword>